<gene>
    <name evidence="5" type="ORF">DNL40_07790</name>
</gene>
<dbReference type="PROSITE" id="PS50893">
    <property type="entry name" value="ABC_TRANSPORTER_2"/>
    <property type="match status" value="1"/>
</dbReference>
<dbReference type="Gene3D" id="3.40.50.300">
    <property type="entry name" value="P-loop containing nucleotide triphosphate hydrolases"/>
    <property type="match status" value="1"/>
</dbReference>
<dbReference type="AlphaFoldDB" id="A0A2W5WZP8"/>
<evidence type="ECO:0000313" key="6">
    <source>
        <dbReference type="Proteomes" id="UP000248783"/>
    </source>
</evidence>
<dbReference type="PANTHER" id="PTHR24220">
    <property type="entry name" value="IMPORT ATP-BINDING PROTEIN"/>
    <property type="match status" value="1"/>
</dbReference>
<keyword evidence="1" id="KW-0813">Transport</keyword>
<dbReference type="SUPFAM" id="SSF52540">
    <property type="entry name" value="P-loop containing nucleoside triphosphate hydrolases"/>
    <property type="match status" value="1"/>
</dbReference>
<dbReference type="RefSeq" id="WP_111250683.1">
    <property type="nucleotide sequence ID" value="NZ_QKWH01000004.1"/>
</dbReference>
<evidence type="ECO:0000313" key="5">
    <source>
        <dbReference type="EMBL" id="PZR53405.1"/>
    </source>
</evidence>
<dbReference type="GO" id="GO:0016887">
    <property type="term" value="F:ATP hydrolysis activity"/>
    <property type="evidence" value="ECO:0007669"/>
    <property type="project" value="InterPro"/>
</dbReference>
<dbReference type="InterPro" id="IPR003593">
    <property type="entry name" value="AAA+_ATPase"/>
</dbReference>
<proteinExistence type="predicted"/>
<dbReference type="InterPro" id="IPR003439">
    <property type="entry name" value="ABC_transporter-like_ATP-bd"/>
</dbReference>
<sequence>MPVVLVDHVSHSYGRRQVLDDVSLAVEAGHSLAITGKTGSGKSTLLSIMIGLERPSRGAVSLAGVEISRLSRRRAARLRLDHLGMVFQAGELIPTLTARENAALPLMLAGRKGAEALDRADHLLSTLGVDSPDVVAESLSGGEKQRVAIARALANEPAVVVADEPTAALDERTRDDVCDLLYSLPVTAGCALVVVSHDAAVSGRADRALTLDGGRLIESAPVGGVGLP</sequence>
<protein>
    <submittedName>
        <fullName evidence="5">ABC transporter ATP-binding protein</fullName>
    </submittedName>
</protein>
<dbReference type="GO" id="GO:0005886">
    <property type="term" value="C:plasma membrane"/>
    <property type="evidence" value="ECO:0007669"/>
    <property type="project" value="TreeGrafter"/>
</dbReference>
<keyword evidence="6" id="KW-1185">Reference proteome</keyword>
<keyword evidence="2" id="KW-0547">Nucleotide-binding</keyword>
<dbReference type="Proteomes" id="UP000248783">
    <property type="component" value="Unassembled WGS sequence"/>
</dbReference>
<keyword evidence="3 5" id="KW-0067">ATP-binding</keyword>
<dbReference type="InterPro" id="IPR017911">
    <property type="entry name" value="MacB-like_ATP-bd"/>
</dbReference>
<dbReference type="PANTHER" id="PTHR24220:SF685">
    <property type="entry name" value="ABC TRANSPORTER RELATED"/>
    <property type="match status" value="1"/>
</dbReference>
<comment type="caution">
    <text evidence="5">The sequence shown here is derived from an EMBL/GenBank/DDBJ whole genome shotgun (WGS) entry which is preliminary data.</text>
</comment>
<name>A0A2W5WZP8_9MICO</name>
<dbReference type="PROSITE" id="PS00211">
    <property type="entry name" value="ABC_TRANSPORTER_1"/>
    <property type="match status" value="1"/>
</dbReference>
<dbReference type="InterPro" id="IPR027417">
    <property type="entry name" value="P-loop_NTPase"/>
</dbReference>
<evidence type="ECO:0000259" key="4">
    <source>
        <dbReference type="PROSITE" id="PS50893"/>
    </source>
</evidence>
<dbReference type="EMBL" id="QKWH01000004">
    <property type="protein sequence ID" value="PZR53405.1"/>
    <property type="molecule type" value="Genomic_DNA"/>
</dbReference>
<feature type="domain" description="ABC transporter" evidence="4">
    <location>
        <begin position="4"/>
        <end position="227"/>
    </location>
</feature>
<dbReference type="GO" id="GO:0022857">
    <property type="term" value="F:transmembrane transporter activity"/>
    <property type="evidence" value="ECO:0007669"/>
    <property type="project" value="TreeGrafter"/>
</dbReference>
<reference evidence="5 6" key="1">
    <citation type="submission" date="2018-06" db="EMBL/GenBank/DDBJ databases">
        <title>Whole genome sequencing of a novel hydrocarbon degrading bacterial strain, PW21 isolated from oil contaminated produced water sample.</title>
        <authorList>
            <person name="Nagkirti P."/>
            <person name="Shaikh A."/>
            <person name="Gowdaman V."/>
            <person name="Engineer A.E."/>
            <person name="Dagar S."/>
            <person name="Dhakephalkar P.K."/>
        </authorList>
    </citation>
    <scope>NUCLEOTIDE SEQUENCE [LARGE SCALE GENOMIC DNA]</scope>
    <source>
        <strain evidence="5 6">PW21</strain>
    </source>
</reference>
<dbReference type="CDD" id="cd03255">
    <property type="entry name" value="ABC_MJ0796_LolCDE_FtsE"/>
    <property type="match status" value="1"/>
</dbReference>
<accession>A0A2W5WZP8</accession>
<organism evidence="5 6">
    <name type="scientific">Xylanimonas oleitrophica</name>
    <dbReference type="NCBI Taxonomy" id="2607479"/>
    <lineage>
        <taxon>Bacteria</taxon>
        <taxon>Bacillati</taxon>
        <taxon>Actinomycetota</taxon>
        <taxon>Actinomycetes</taxon>
        <taxon>Micrococcales</taxon>
        <taxon>Promicromonosporaceae</taxon>
        <taxon>Xylanimonas</taxon>
    </lineage>
</organism>
<dbReference type="GO" id="GO:0005524">
    <property type="term" value="F:ATP binding"/>
    <property type="evidence" value="ECO:0007669"/>
    <property type="project" value="UniProtKB-KW"/>
</dbReference>
<dbReference type="InterPro" id="IPR017871">
    <property type="entry name" value="ABC_transporter-like_CS"/>
</dbReference>
<evidence type="ECO:0000256" key="2">
    <source>
        <dbReference type="ARBA" id="ARBA00022741"/>
    </source>
</evidence>
<dbReference type="InterPro" id="IPR015854">
    <property type="entry name" value="ABC_transpr_LolD-like"/>
</dbReference>
<dbReference type="Pfam" id="PF00005">
    <property type="entry name" value="ABC_tran"/>
    <property type="match status" value="1"/>
</dbReference>
<dbReference type="SMART" id="SM00382">
    <property type="entry name" value="AAA"/>
    <property type="match status" value="1"/>
</dbReference>
<evidence type="ECO:0000256" key="1">
    <source>
        <dbReference type="ARBA" id="ARBA00022448"/>
    </source>
</evidence>
<evidence type="ECO:0000256" key="3">
    <source>
        <dbReference type="ARBA" id="ARBA00022840"/>
    </source>
</evidence>